<evidence type="ECO:0000256" key="5">
    <source>
        <dbReference type="SAM" id="MobiDB-lite"/>
    </source>
</evidence>
<feature type="region of interest" description="Disordered" evidence="5">
    <location>
        <begin position="175"/>
        <end position="317"/>
    </location>
</feature>
<dbReference type="PANTHER" id="PTHR10814:SF36">
    <property type="entry name" value="PROTEIN GROUCHO-LIKE PROTEIN"/>
    <property type="match status" value="1"/>
</dbReference>
<dbReference type="PROSITE" id="PS00678">
    <property type="entry name" value="WD_REPEATS_1"/>
    <property type="match status" value="2"/>
</dbReference>
<feature type="compositionally biased region" description="Polar residues" evidence="5">
    <location>
        <begin position="197"/>
        <end position="210"/>
    </location>
</feature>
<gene>
    <name evidence="6" type="ORF">HZH68_001793</name>
</gene>
<feature type="compositionally biased region" description="Pro residues" evidence="5">
    <location>
        <begin position="299"/>
        <end position="313"/>
    </location>
</feature>
<dbReference type="GO" id="GO:0005667">
    <property type="term" value="C:transcription regulator complex"/>
    <property type="evidence" value="ECO:0007669"/>
    <property type="project" value="TreeGrafter"/>
</dbReference>
<dbReference type="PRINTS" id="PR01850">
    <property type="entry name" value="GROUCHOFAMLY"/>
</dbReference>
<feature type="repeat" description="WD" evidence="4">
    <location>
        <begin position="561"/>
        <end position="602"/>
    </location>
</feature>
<dbReference type="PROSITE" id="PS50082">
    <property type="entry name" value="WD_REPEATS_2"/>
    <property type="match status" value="3"/>
</dbReference>
<feature type="compositionally biased region" description="Basic and acidic residues" evidence="5">
    <location>
        <begin position="113"/>
        <end position="122"/>
    </location>
</feature>
<sequence>MKYRGGGIRDGVIEKRRFTSEVPEEDGRGKRGMVYGALQDGTLLSGLGTGFTRNTIPEFLRPFDIVARGKQSIGSTIRSSATKEILSRVYTRVLPNSLEILIEDLKRDLRSSISPAEREKYSRPRSTPDPQHHEHLHLKKMKKEQDKDIGHVGSPHVTPCRKIIRFALIKPCARSLRQQSDGEKSDQDLVVDDASEGPTSPAANGTTSPRENGLDKLGPSSVPLSGQVKKEVPPPSPRSGTSSNASTPSAKKMEEREKATTPISKPVTPTSAGGSSSGSGGLKPSSSSKPLVSASAVGPYPPHYPPPHHPPAGPHVDMLGYPPAALNGYPARPPLQQLYDPHGSMRAPLGPLGVPGGKPAYSFHVLSDGQMQPVPFPPDALAAPGIPRHARQINTLTHGEVVCAVTISNPTKYVYTGGKGCVKVWDISQGGSGSAKPVSQLDCLQRDNYIRFERPSISSSMILLRQLLLYVTHQDVFSIATYRSVKLLPDGRTLIVGGEASNLSIWDLASPTPRIKAELTSSAPACYALAISPDSKVCFSCCSDGNIAVWDLQNQTLVRQFQGHTDGASCIDISANGSKLWTGGLDNTVRSWDLREGRQLQQHDFTSQIFSLGYCPNDEWLAVGMENSNVEVLHATKPDKFQLHLHESCVLSLRFASCGKWFVSTGKDNLLNAWRTPYGASIFQSKESSSVLSCDISNDDKYIVTGSGDKKATVYEVIY</sequence>
<dbReference type="SUPFAM" id="SSF50978">
    <property type="entry name" value="WD40 repeat-like"/>
    <property type="match status" value="1"/>
</dbReference>
<keyword evidence="3" id="KW-0677">Repeat</keyword>
<dbReference type="GO" id="GO:0090090">
    <property type="term" value="P:negative regulation of canonical Wnt signaling pathway"/>
    <property type="evidence" value="ECO:0007669"/>
    <property type="project" value="TreeGrafter"/>
</dbReference>
<dbReference type="InterPro" id="IPR019775">
    <property type="entry name" value="WD40_repeat_CS"/>
</dbReference>
<name>A0A834NW76_VESGE</name>
<feature type="repeat" description="WD" evidence="4">
    <location>
        <begin position="519"/>
        <end position="560"/>
    </location>
</feature>
<dbReference type="InterPro" id="IPR009146">
    <property type="entry name" value="Groucho_enhance"/>
</dbReference>
<comment type="similarity">
    <text evidence="1">Belongs to the WD repeat Groucho/TLE family.</text>
</comment>
<feature type="compositionally biased region" description="Polar residues" evidence="5">
    <location>
        <begin position="238"/>
        <end position="249"/>
    </location>
</feature>
<feature type="compositionally biased region" description="Low complexity" evidence="5">
    <location>
        <begin position="282"/>
        <end position="298"/>
    </location>
</feature>
<dbReference type="GO" id="GO:0003714">
    <property type="term" value="F:transcription corepressor activity"/>
    <property type="evidence" value="ECO:0007669"/>
    <property type="project" value="TreeGrafter"/>
</dbReference>
<dbReference type="GO" id="GO:0005634">
    <property type="term" value="C:nucleus"/>
    <property type="evidence" value="ECO:0007669"/>
    <property type="project" value="InterPro"/>
</dbReference>
<keyword evidence="2 4" id="KW-0853">WD repeat</keyword>
<feature type="region of interest" description="Disordered" evidence="5">
    <location>
        <begin position="113"/>
        <end position="156"/>
    </location>
</feature>
<dbReference type="EMBL" id="JACSDZ010000001">
    <property type="protein sequence ID" value="KAF7419140.1"/>
    <property type="molecule type" value="Genomic_DNA"/>
</dbReference>
<evidence type="ECO:0000256" key="3">
    <source>
        <dbReference type="ARBA" id="ARBA00022737"/>
    </source>
</evidence>
<dbReference type="PANTHER" id="PTHR10814">
    <property type="entry name" value="TRANSDUCIN-LIKE ENHANCER PROTEIN"/>
    <property type="match status" value="1"/>
</dbReference>
<dbReference type="InterPro" id="IPR001680">
    <property type="entry name" value="WD40_rpt"/>
</dbReference>
<dbReference type="PROSITE" id="PS50294">
    <property type="entry name" value="WD_REPEATS_REGION"/>
    <property type="match status" value="1"/>
</dbReference>
<comment type="caution">
    <text evidence="6">The sequence shown here is derived from an EMBL/GenBank/DDBJ whole genome shotgun (WGS) entry which is preliminary data.</text>
</comment>
<feature type="repeat" description="WD" evidence="4">
    <location>
        <begin position="643"/>
        <end position="674"/>
    </location>
</feature>
<dbReference type="Pfam" id="PF00400">
    <property type="entry name" value="WD40"/>
    <property type="match status" value="5"/>
</dbReference>
<dbReference type="Gene3D" id="2.130.10.10">
    <property type="entry name" value="YVTN repeat-like/Quinoprotein amine dehydrogenase"/>
    <property type="match status" value="1"/>
</dbReference>
<accession>A0A834NW76</accession>
<evidence type="ECO:0000256" key="1">
    <source>
        <dbReference type="ARBA" id="ARBA00005969"/>
    </source>
</evidence>
<proteinExistence type="inferred from homology"/>
<evidence type="ECO:0000256" key="4">
    <source>
        <dbReference type="PROSITE-ProRule" id="PRU00221"/>
    </source>
</evidence>
<evidence type="ECO:0000313" key="6">
    <source>
        <dbReference type="EMBL" id="KAF7419140.1"/>
    </source>
</evidence>
<dbReference type="AlphaFoldDB" id="A0A834NW76"/>
<organism evidence="6 7">
    <name type="scientific">Vespula germanica</name>
    <name type="common">German yellow jacket</name>
    <name type="synonym">Paravespula germanica</name>
    <dbReference type="NCBI Taxonomy" id="30212"/>
    <lineage>
        <taxon>Eukaryota</taxon>
        <taxon>Metazoa</taxon>
        <taxon>Ecdysozoa</taxon>
        <taxon>Arthropoda</taxon>
        <taxon>Hexapoda</taxon>
        <taxon>Insecta</taxon>
        <taxon>Pterygota</taxon>
        <taxon>Neoptera</taxon>
        <taxon>Endopterygota</taxon>
        <taxon>Hymenoptera</taxon>
        <taxon>Apocrita</taxon>
        <taxon>Aculeata</taxon>
        <taxon>Vespoidea</taxon>
        <taxon>Vespidae</taxon>
        <taxon>Vespinae</taxon>
        <taxon>Vespula</taxon>
    </lineage>
</organism>
<dbReference type="CDD" id="cd00200">
    <property type="entry name" value="WD40"/>
    <property type="match status" value="1"/>
</dbReference>
<dbReference type="Proteomes" id="UP000617340">
    <property type="component" value="Unassembled WGS sequence"/>
</dbReference>
<reference evidence="6" key="1">
    <citation type="journal article" date="2020" name="G3 (Bethesda)">
        <title>High-Quality Assemblies for Three Invasive Social Wasps from the &lt;i&gt;Vespula&lt;/i&gt; Genus.</title>
        <authorList>
            <person name="Harrop T.W.R."/>
            <person name="Guhlin J."/>
            <person name="McLaughlin G.M."/>
            <person name="Permina E."/>
            <person name="Stockwell P."/>
            <person name="Gilligan J."/>
            <person name="Le Lec M.F."/>
            <person name="Gruber M.A.M."/>
            <person name="Quinn O."/>
            <person name="Lovegrove M."/>
            <person name="Duncan E.J."/>
            <person name="Remnant E.J."/>
            <person name="Van Eeckhoven J."/>
            <person name="Graham B."/>
            <person name="Knapp R.A."/>
            <person name="Langford K.W."/>
            <person name="Kronenberg Z."/>
            <person name="Press M.O."/>
            <person name="Eacker S.M."/>
            <person name="Wilson-Rankin E.E."/>
            <person name="Purcell J."/>
            <person name="Lester P.J."/>
            <person name="Dearden P.K."/>
        </authorList>
    </citation>
    <scope>NUCLEOTIDE SEQUENCE</scope>
    <source>
        <strain evidence="6">Linc-1</strain>
    </source>
</reference>
<protein>
    <submittedName>
        <fullName evidence="6">Uncharacterized protein</fullName>
    </submittedName>
</protein>
<evidence type="ECO:0000256" key="2">
    <source>
        <dbReference type="ARBA" id="ARBA00022574"/>
    </source>
</evidence>
<evidence type="ECO:0000313" key="7">
    <source>
        <dbReference type="Proteomes" id="UP000617340"/>
    </source>
</evidence>
<dbReference type="InterPro" id="IPR015943">
    <property type="entry name" value="WD40/YVTN_repeat-like_dom_sf"/>
</dbReference>
<keyword evidence="7" id="KW-1185">Reference proteome</keyword>
<dbReference type="SMART" id="SM00320">
    <property type="entry name" value="WD40"/>
    <property type="match status" value="7"/>
</dbReference>
<dbReference type="InterPro" id="IPR036322">
    <property type="entry name" value="WD40_repeat_dom_sf"/>
</dbReference>